<reference evidence="6" key="1">
    <citation type="submission" date="2011-03" db="EMBL/GenBank/DDBJ databases">
        <title>The Genome Sequence of Nematocida sp1 strain ERTm2.</title>
        <authorList>
            <consortium name="The Broad Institute Genome Sequencing Platform"/>
            <consortium name="The Broad Institute Genome Sequencing Center for Infectious Disease"/>
            <person name="Cuomo C."/>
            <person name="Troemel E."/>
            <person name="Young S.K."/>
            <person name="Zeng Q."/>
            <person name="Gargeya S."/>
            <person name="Fitzgerald M."/>
            <person name="Haas B."/>
            <person name="Abouelleil A."/>
            <person name="Alvarado L."/>
            <person name="Arachchi H.M."/>
            <person name="Berlin A."/>
            <person name="Brown A."/>
            <person name="Chapman S.B."/>
            <person name="Chen Z."/>
            <person name="Dunbar C."/>
            <person name="Freedman E."/>
            <person name="Gearin G."/>
            <person name="Gellesch M."/>
            <person name="Goldberg J."/>
            <person name="Griggs A."/>
            <person name="Gujja S."/>
            <person name="Heilman E.R."/>
            <person name="Heiman D."/>
            <person name="Howarth C."/>
            <person name="Larson L."/>
            <person name="Lui A."/>
            <person name="MacDonald P.J.P."/>
            <person name="Mehta T."/>
            <person name="Montmayeur A."/>
            <person name="Murphy C."/>
            <person name="Neiman D."/>
            <person name="Pearson M."/>
            <person name="Priest M."/>
            <person name="Roberts A."/>
            <person name="Saif S."/>
            <person name="Shea T."/>
            <person name="Shenoy N."/>
            <person name="Sisk P."/>
            <person name="Stolte C."/>
            <person name="Sykes S."/>
            <person name="White J."/>
            <person name="Yandava C."/>
            <person name="Wortman J."/>
            <person name="Nusbaum C."/>
            <person name="Birren B."/>
        </authorList>
    </citation>
    <scope>NUCLEOTIDE SEQUENCE</scope>
    <source>
        <strain evidence="6">ERTm2</strain>
    </source>
</reference>
<dbReference type="Pfam" id="PF07535">
    <property type="entry name" value="zf-DBF"/>
    <property type="match status" value="1"/>
</dbReference>
<evidence type="ECO:0000256" key="1">
    <source>
        <dbReference type="ARBA" id="ARBA00022723"/>
    </source>
</evidence>
<dbReference type="HOGENOM" id="CLU_2386700_0_0_1"/>
<evidence type="ECO:0000313" key="6">
    <source>
        <dbReference type="EMBL" id="EHY64599.1"/>
    </source>
</evidence>
<evidence type="ECO:0000259" key="5">
    <source>
        <dbReference type="PROSITE" id="PS51265"/>
    </source>
</evidence>
<evidence type="ECO:0000313" key="7">
    <source>
        <dbReference type="EMBL" id="KFG27380.1"/>
    </source>
</evidence>
<keyword evidence="8" id="KW-1185">Reference proteome</keyword>
<dbReference type="Gene3D" id="6.10.250.3410">
    <property type="entry name" value="DBF zinc finger"/>
    <property type="match status" value="1"/>
</dbReference>
<dbReference type="EMBL" id="JH604640">
    <property type="protein sequence ID" value="EHY64599.1"/>
    <property type="molecule type" value="Genomic_DNA"/>
</dbReference>
<evidence type="ECO:0000256" key="2">
    <source>
        <dbReference type="ARBA" id="ARBA00022771"/>
    </source>
</evidence>
<proteinExistence type="predicted"/>
<feature type="domain" description="DBF4-type" evidence="5">
    <location>
        <begin position="35"/>
        <end position="83"/>
    </location>
</feature>
<reference evidence="7 8" key="3">
    <citation type="journal article" date="2014" name="Genome Announc.">
        <title>Genome Sequence of the Microsporidian Species Nematocida sp1 Strain ERTm6 (ATCC PRA-372).</title>
        <authorList>
            <person name="Bakowski M.A."/>
            <person name="Priest M."/>
            <person name="Young S."/>
            <person name="Cuomo C.A."/>
            <person name="Troemel E.R."/>
        </authorList>
    </citation>
    <scope>NUCLEOTIDE SEQUENCE [LARGE SCALE GENOMIC DNA]</scope>
    <source>
        <strain evidence="7 8">ERTm6</strain>
    </source>
</reference>
<reference evidence="7" key="2">
    <citation type="submission" date="2012-10" db="EMBL/GenBank/DDBJ databases">
        <authorList>
            <consortium name="The Broad Institute Genome Sequencing Platform"/>
            <consortium name="The Broad Institute Genome Sequencing Center for Infectious Disease"/>
            <person name="Cuomo C."/>
            <person name="Troemel E."/>
            <person name="Walker B."/>
            <person name="Young S.K."/>
            <person name="Zeng Q."/>
            <person name="Gargeya S."/>
            <person name="Fitzgerald M."/>
            <person name="Haas B."/>
            <person name="Abouelleil A."/>
            <person name="Alvarado L."/>
            <person name="Arachchi H.M."/>
            <person name="Berlin A.M."/>
            <person name="Chapman S.B."/>
            <person name="Goldberg J."/>
            <person name="Griggs A."/>
            <person name="Gujja S."/>
            <person name="Hansen M."/>
            <person name="Howarth C."/>
            <person name="Imamovic A."/>
            <person name="Larimer J."/>
            <person name="McCowan C."/>
            <person name="Murphy C."/>
            <person name="Neiman D."/>
            <person name="Pearson M."/>
            <person name="Priest M."/>
            <person name="Roberts A."/>
            <person name="Saif S."/>
            <person name="Shea T."/>
            <person name="Sisk P."/>
            <person name="Sykes S."/>
            <person name="Wortman J."/>
            <person name="Nusbaum C."/>
            <person name="Birren B."/>
        </authorList>
    </citation>
    <scope>NUCLEOTIDE SEQUENCE</scope>
    <source>
        <strain evidence="7">ERTm6</strain>
    </source>
</reference>
<dbReference type="GO" id="GO:0008270">
    <property type="term" value="F:zinc ion binding"/>
    <property type="evidence" value="ECO:0007669"/>
    <property type="project" value="UniProtKB-KW"/>
</dbReference>
<dbReference type="AlphaFoldDB" id="H8ZFN8"/>
<keyword evidence="1" id="KW-0479">Metal-binding</keyword>
<dbReference type="InterPro" id="IPR006572">
    <property type="entry name" value="Znf_DBF"/>
</dbReference>
<evidence type="ECO:0000256" key="3">
    <source>
        <dbReference type="ARBA" id="ARBA00022833"/>
    </source>
</evidence>
<accession>A0A086J5G2</accession>
<dbReference type="STRING" id="944018.H8ZFN8"/>
<keyword evidence="2 4" id="KW-0863">Zinc-finger</keyword>
<sequence length="94" mass="11602">MEYFVFNSPYILIEDIKGKNKPFYKEYKKEKEKNKNKRTGLCELCVAGYENYNEHISAEKHKKIEEKINYEEIDIIIERYKKREKRMSKKRLFI</sequence>
<dbReference type="SMART" id="SM00586">
    <property type="entry name" value="ZnF_DBF"/>
    <property type="match status" value="1"/>
</dbReference>
<accession>H8ZFN8</accession>
<evidence type="ECO:0000256" key="4">
    <source>
        <dbReference type="PROSITE-ProRule" id="PRU00600"/>
    </source>
</evidence>
<organism evidence="6">
    <name type="scientific">Nematocida ausubeli (strain ATCC PRA-371 / ERTm2)</name>
    <name type="common">Nematode killer fungus</name>
    <dbReference type="NCBI Taxonomy" id="1913371"/>
    <lineage>
        <taxon>Eukaryota</taxon>
        <taxon>Fungi</taxon>
        <taxon>Fungi incertae sedis</taxon>
        <taxon>Microsporidia</taxon>
        <taxon>Nematocida</taxon>
    </lineage>
</organism>
<dbReference type="EMBL" id="AKIJ01000001">
    <property type="protein sequence ID" value="KFG27380.1"/>
    <property type="molecule type" value="Genomic_DNA"/>
</dbReference>
<dbReference type="InterPro" id="IPR038545">
    <property type="entry name" value="Znf_DBF_sf"/>
</dbReference>
<dbReference type="Proteomes" id="UP000054524">
    <property type="component" value="Unassembled WGS sequence"/>
</dbReference>
<protein>
    <recommendedName>
        <fullName evidence="5">DBF4-type domain-containing protein</fullName>
    </recommendedName>
</protein>
<dbReference type="GO" id="GO:0003676">
    <property type="term" value="F:nucleic acid binding"/>
    <property type="evidence" value="ECO:0007669"/>
    <property type="project" value="InterPro"/>
</dbReference>
<dbReference type="Proteomes" id="UP000005622">
    <property type="component" value="Unassembled WGS sequence"/>
</dbReference>
<evidence type="ECO:0000313" key="8">
    <source>
        <dbReference type="Proteomes" id="UP000054524"/>
    </source>
</evidence>
<gene>
    <name evidence="6" type="ORF">NERG_02409</name>
    <name evidence="7" type="ORF">NESG_00458</name>
</gene>
<name>H8ZFN8_NEMA1</name>
<keyword evidence="3" id="KW-0862">Zinc</keyword>
<dbReference type="PROSITE" id="PS51265">
    <property type="entry name" value="ZF_DBF4"/>
    <property type="match status" value="1"/>
</dbReference>